<feature type="transmembrane region" description="Helical" evidence="1">
    <location>
        <begin position="16"/>
        <end position="35"/>
    </location>
</feature>
<feature type="domain" description="Alpha/beta hydrolase fold-5" evidence="2">
    <location>
        <begin position="71"/>
        <end position="234"/>
    </location>
</feature>
<keyword evidence="1" id="KW-0472">Membrane</keyword>
<dbReference type="InterPro" id="IPR029058">
    <property type="entry name" value="AB_hydrolase_fold"/>
</dbReference>
<gene>
    <name evidence="3" type="ORF">IAA20_05660</name>
</gene>
<evidence type="ECO:0000313" key="3">
    <source>
        <dbReference type="EMBL" id="HIZ53408.1"/>
    </source>
</evidence>
<dbReference type="Pfam" id="PF12695">
    <property type="entry name" value="Abhydrolase_5"/>
    <property type="match status" value="1"/>
</dbReference>
<sequence>MRKRSEMMKKNRSKKIIIWIVSLIGIVTIIGYLLINMNTYGASKEAEIVSQQAEEEDNYTFYASGEANALGLIFYPGGLVEPDSYSLWAKQIAQAGYDVYVMHFPLNLAVLAPNRAQEIQNKHPEQSFVLAGHSLGGVMASRYIAANPESIAGMIFFASYPDEKGALTNSSIPVLSITATNDGVLNQATYEEAKQYLPKDTIYEAIEGGNHAGFGSYGVQKGDKEAAISNEEQQAIISQLLIEWLNTLA</sequence>
<dbReference type="Proteomes" id="UP000824063">
    <property type="component" value="Unassembled WGS sequence"/>
</dbReference>
<organism evidence="3 4">
    <name type="scientific">Candidatus Enterococcus avicola</name>
    <dbReference type="NCBI Taxonomy" id="2838561"/>
    <lineage>
        <taxon>Bacteria</taxon>
        <taxon>Bacillati</taxon>
        <taxon>Bacillota</taxon>
        <taxon>Bacilli</taxon>
        <taxon>Lactobacillales</taxon>
        <taxon>Enterococcaceae</taxon>
        <taxon>Enterococcus</taxon>
    </lineage>
</organism>
<keyword evidence="1" id="KW-1133">Transmembrane helix</keyword>
<name>A0A9D2F7H5_9ENTE</name>
<dbReference type="Gene3D" id="3.40.50.1820">
    <property type="entry name" value="alpha/beta hydrolase"/>
    <property type="match status" value="1"/>
</dbReference>
<evidence type="ECO:0000256" key="1">
    <source>
        <dbReference type="SAM" id="Phobius"/>
    </source>
</evidence>
<evidence type="ECO:0000259" key="2">
    <source>
        <dbReference type="Pfam" id="PF12695"/>
    </source>
</evidence>
<protein>
    <submittedName>
        <fullName evidence="3">Alpha/beta hydrolase</fullName>
    </submittedName>
</protein>
<dbReference type="GO" id="GO:0016787">
    <property type="term" value="F:hydrolase activity"/>
    <property type="evidence" value="ECO:0007669"/>
    <property type="project" value="UniProtKB-KW"/>
</dbReference>
<comment type="caution">
    <text evidence="3">The sequence shown here is derived from an EMBL/GenBank/DDBJ whole genome shotgun (WGS) entry which is preliminary data.</text>
</comment>
<dbReference type="EMBL" id="DXBN01000127">
    <property type="protein sequence ID" value="HIZ53408.1"/>
    <property type="molecule type" value="Genomic_DNA"/>
</dbReference>
<dbReference type="AlphaFoldDB" id="A0A9D2F7H5"/>
<accession>A0A9D2F7H5</accession>
<proteinExistence type="predicted"/>
<dbReference type="SUPFAM" id="SSF53474">
    <property type="entry name" value="alpha/beta-Hydrolases"/>
    <property type="match status" value="1"/>
</dbReference>
<keyword evidence="1" id="KW-0812">Transmembrane</keyword>
<evidence type="ECO:0000313" key="4">
    <source>
        <dbReference type="Proteomes" id="UP000824063"/>
    </source>
</evidence>
<reference evidence="3" key="1">
    <citation type="journal article" date="2021" name="PeerJ">
        <title>Extensive microbial diversity within the chicken gut microbiome revealed by metagenomics and culture.</title>
        <authorList>
            <person name="Gilroy R."/>
            <person name="Ravi A."/>
            <person name="Getino M."/>
            <person name="Pursley I."/>
            <person name="Horton D.L."/>
            <person name="Alikhan N.F."/>
            <person name="Baker D."/>
            <person name="Gharbi K."/>
            <person name="Hall N."/>
            <person name="Watson M."/>
            <person name="Adriaenssens E.M."/>
            <person name="Foster-Nyarko E."/>
            <person name="Jarju S."/>
            <person name="Secka A."/>
            <person name="Antonio M."/>
            <person name="Oren A."/>
            <person name="Chaudhuri R.R."/>
            <person name="La Ragione R."/>
            <person name="Hildebrand F."/>
            <person name="Pallen M.J."/>
        </authorList>
    </citation>
    <scope>NUCLEOTIDE SEQUENCE</scope>
    <source>
        <strain evidence="3">CHK172-16539</strain>
    </source>
</reference>
<reference evidence="3" key="2">
    <citation type="submission" date="2021-04" db="EMBL/GenBank/DDBJ databases">
        <authorList>
            <person name="Gilroy R."/>
        </authorList>
    </citation>
    <scope>NUCLEOTIDE SEQUENCE</scope>
    <source>
        <strain evidence="3">CHK172-16539</strain>
    </source>
</reference>
<keyword evidence="3" id="KW-0378">Hydrolase</keyword>
<dbReference type="InterPro" id="IPR029059">
    <property type="entry name" value="AB_hydrolase_5"/>
</dbReference>